<keyword evidence="2" id="KW-1185">Reference proteome</keyword>
<dbReference type="Proteomes" id="UP000829647">
    <property type="component" value="Chromosome"/>
</dbReference>
<evidence type="ECO:0000313" key="1">
    <source>
        <dbReference type="EMBL" id="UPL50970.1"/>
    </source>
</evidence>
<accession>A0ABY4JEF0</accession>
<gene>
    <name evidence="1" type="ORF">MWH26_08705</name>
</gene>
<evidence type="ECO:0000313" key="2">
    <source>
        <dbReference type="Proteomes" id="UP000829647"/>
    </source>
</evidence>
<name>A0ABY4JEF0_9BACT</name>
<organism evidence="1 2">
    <name type="scientific">Hymenobacter sublimis</name>
    <dbReference type="NCBI Taxonomy" id="2933777"/>
    <lineage>
        <taxon>Bacteria</taxon>
        <taxon>Pseudomonadati</taxon>
        <taxon>Bacteroidota</taxon>
        <taxon>Cytophagia</taxon>
        <taxon>Cytophagales</taxon>
        <taxon>Hymenobacteraceae</taxon>
        <taxon>Hymenobacter</taxon>
    </lineage>
</organism>
<reference evidence="1 2" key="1">
    <citation type="submission" date="2022-04" db="EMBL/GenBank/DDBJ databases">
        <title>Hymenobacter sp. isolated from the air.</title>
        <authorList>
            <person name="Won M."/>
            <person name="Lee C.-M."/>
            <person name="Woen H.-Y."/>
            <person name="Kwon S.-W."/>
        </authorList>
    </citation>
    <scope>NUCLEOTIDE SEQUENCE [LARGE SCALE GENOMIC DNA]</scope>
    <source>
        <strain evidence="2">5516 S-25</strain>
    </source>
</reference>
<protein>
    <submittedName>
        <fullName evidence="1">Uncharacterized protein</fullName>
    </submittedName>
</protein>
<dbReference type="RefSeq" id="WP_247976892.1">
    <property type="nucleotide sequence ID" value="NZ_CP095848.1"/>
</dbReference>
<proteinExistence type="predicted"/>
<sequence length="106" mass="11866">MAPDPHYTPEMNSRLEQSFREADLAREELTDSMANSVAANCDLLHHGLVSAKGLEVTTEMYRHLLGQLLRHPSGEVRTQALTLFNEAMEKFWPRLQNTTPPPGGGH</sequence>
<dbReference type="EMBL" id="CP095848">
    <property type="protein sequence ID" value="UPL50970.1"/>
    <property type="molecule type" value="Genomic_DNA"/>
</dbReference>